<evidence type="ECO:0000313" key="3">
    <source>
        <dbReference type="EMBL" id="PXF46267.1"/>
    </source>
</evidence>
<proteinExistence type="predicted"/>
<organism evidence="3 4">
    <name type="scientific">Gracilariopsis chorda</name>
    <dbReference type="NCBI Taxonomy" id="448386"/>
    <lineage>
        <taxon>Eukaryota</taxon>
        <taxon>Rhodophyta</taxon>
        <taxon>Florideophyceae</taxon>
        <taxon>Rhodymeniophycidae</taxon>
        <taxon>Gracilariales</taxon>
        <taxon>Gracilariaceae</taxon>
        <taxon>Gracilariopsis</taxon>
    </lineage>
</organism>
<comment type="caution">
    <text evidence="3">The sequence shown here is derived from an EMBL/GenBank/DDBJ whole genome shotgun (WGS) entry which is preliminary data.</text>
</comment>
<feature type="compositionally biased region" description="Basic and acidic residues" evidence="1">
    <location>
        <begin position="314"/>
        <end position="324"/>
    </location>
</feature>
<feature type="region of interest" description="Disordered" evidence="1">
    <location>
        <begin position="112"/>
        <end position="420"/>
    </location>
</feature>
<protein>
    <submittedName>
        <fullName evidence="3">FK506-binding protein 4</fullName>
    </submittedName>
</protein>
<reference evidence="3 4" key="1">
    <citation type="journal article" date="2018" name="Mol. Biol. Evol.">
        <title>Analysis of the draft genome of the red seaweed Gracilariopsis chorda provides insights into genome size evolution in Rhodophyta.</title>
        <authorList>
            <person name="Lee J."/>
            <person name="Yang E.C."/>
            <person name="Graf L."/>
            <person name="Yang J.H."/>
            <person name="Qiu H."/>
            <person name="Zel Zion U."/>
            <person name="Chan C.X."/>
            <person name="Stephens T.G."/>
            <person name="Weber A.P.M."/>
            <person name="Boo G.H."/>
            <person name="Boo S.M."/>
            <person name="Kim K.M."/>
            <person name="Shin Y."/>
            <person name="Jung M."/>
            <person name="Lee S.J."/>
            <person name="Yim H.S."/>
            <person name="Lee J.H."/>
            <person name="Bhattacharya D."/>
            <person name="Yoon H.S."/>
        </authorList>
    </citation>
    <scope>NUCLEOTIDE SEQUENCE [LARGE SCALE GENOMIC DNA]</scope>
    <source>
        <strain evidence="3 4">SKKU-2015</strain>
        <tissue evidence="3">Whole body</tissue>
    </source>
</reference>
<gene>
    <name evidence="3" type="ORF">BWQ96_03923</name>
</gene>
<evidence type="ECO:0000313" key="4">
    <source>
        <dbReference type="Proteomes" id="UP000247409"/>
    </source>
</evidence>
<feature type="compositionally biased region" description="Acidic residues" evidence="1">
    <location>
        <begin position="112"/>
        <end position="124"/>
    </location>
</feature>
<dbReference type="Gene3D" id="2.60.120.340">
    <property type="entry name" value="Nucleoplasmin core domain"/>
    <property type="match status" value="1"/>
</dbReference>
<evidence type="ECO:0000256" key="1">
    <source>
        <dbReference type="SAM" id="MobiDB-lite"/>
    </source>
</evidence>
<dbReference type="Proteomes" id="UP000247409">
    <property type="component" value="Unassembled WGS sequence"/>
</dbReference>
<keyword evidence="4" id="KW-1185">Reference proteome</keyword>
<feature type="compositionally biased region" description="Basic residues" evidence="1">
    <location>
        <begin position="237"/>
        <end position="248"/>
    </location>
</feature>
<dbReference type="OrthoDB" id="1902587at2759"/>
<accession>A0A2V3IX51</accession>
<dbReference type="EMBL" id="NBIV01000041">
    <property type="protein sequence ID" value="PXF46267.1"/>
    <property type="molecule type" value="Genomic_DNA"/>
</dbReference>
<feature type="compositionally biased region" description="Basic and acidic residues" evidence="1">
    <location>
        <begin position="218"/>
        <end position="233"/>
    </location>
</feature>
<dbReference type="InterPro" id="IPR041232">
    <property type="entry name" value="NPL"/>
</dbReference>
<feature type="compositionally biased region" description="Acidic residues" evidence="1">
    <location>
        <begin position="133"/>
        <end position="146"/>
    </location>
</feature>
<feature type="compositionally biased region" description="Basic residues" evidence="1">
    <location>
        <begin position="325"/>
        <end position="334"/>
    </location>
</feature>
<name>A0A2V3IX51_9FLOR</name>
<feature type="compositionally biased region" description="Basic and acidic residues" evidence="1">
    <location>
        <begin position="290"/>
        <end position="304"/>
    </location>
</feature>
<dbReference type="Pfam" id="PF17800">
    <property type="entry name" value="NPL"/>
    <property type="match status" value="1"/>
</dbReference>
<dbReference type="STRING" id="448386.A0A2V3IX51"/>
<feature type="compositionally biased region" description="Basic and acidic residues" evidence="1">
    <location>
        <begin position="263"/>
        <end position="278"/>
    </location>
</feature>
<dbReference type="AlphaFoldDB" id="A0A2V3IX51"/>
<sequence>MDMDAEKVAFWGIVLKPGDPADLDLDDGETLRVTTASYGEELGDKAGRSVITASVRPDDDAEPKRFAVAVLTAGKTETITMDVAFVGEEKVTFEVSGKNAVHLVGNFSFENDLEEDDSDEDEEDNHLIGLYDDTMESESEDEEDEQGAVKPIKEDKPIITELPDEDEDDNKVEEKVSTGKRKKGKKDRIANGGSDAVPTKKVSDAAAEPISKSKKAVPGKEEDGKPEATEKAGSHKSGSKGRRRKSGHKKDLVDGSEPTAATKDTDAKDLEKKSDESNKTVTRSALNKILDSKKAAPSDDVVKDDAEDGGNEGDGEHEVKETPQKSKKRRRKHSVTVEVPEKGPSPPSGKKSKVSQRPATPAPSKTAAHVKSPADQPEKANGQTDLNGKAEAAKESDANTPSATPGSAKKKRRSKKKRAA</sequence>
<evidence type="ECO:0000259" key="2">
    <source>
        <dbReference type="Pfam" id="PF17800"/>
    </source>
</evidence>
<feature type="domain" description="Nucleoplasmin-like" evidence="2">
    <location>
        <begin position="10"/>
        <end position="107"/>
    </location>
</feature>
<feature type="compositionally biased region" description="Basic residues" evidence="1">
    <location>
        <begin position="408"/>
        <end position="420"/>
    </location>
</feature>
<feature type="compositionally biased region" description="Acidic residues" evidence="1">
    <location>
        <begin position="162"/>
        <end position="171"/>
    </location>
</feature>